<sequence>MRSFISIALPALASVALAAPQDIDFALVDSIPDVSYSTAPASATAQIITYDASAILSSAIPQITNTEAPTTTILAKRAACATQPAGVSGYSYSPDAASAFTAATSFAAAASAAPTPSGYNVAFTNRNGSNNAYGYMGYTNLPKYDTELCASKCNAIFGCQAINIYFERDPSVEPAAGSCPDPPSVTYIKCVFWGGPVTEDNANNYGQFRSKFQVVIAGSNGYQNKSIAIPAGYSAPSYYGNAAINAPFDTLGADSYMGNAIFNSGPYNVQLCADACTMKSDYARAHPPSDGGVVQTCQFFNTYILYVNDSTHLQGQYCAMYSESWPKKYATNTGQYRGSDRYLIANSYAFSNSTNPGPQPDKSLAIYQAKKEIDWSKLQPYCSSILSYTTPVTTSVTTVTTQATSTVTVTVTTASTLPEVRKRQDSGVLLSRGADSLVKPTALARRSALPTPAQLTRYASDVISTACSAKATPVTSTSTTVVTSIATLSATVTTTTTTTTIDAMPTSSGE</sequence>
<dbReference type="OrthoDB" id="271448at2759"/>
<accession>A0A2K1R3T0</accession>
<keyword evidence="3" id="KW-1185">Reference proteome</keyword>
<dbReference type="Proteomes" id="UP000243797">
    <property type="component" value="Unassembled WGS sequence"/>
</dbReference>
<protein>
    <recommendedName>
        <fullName evidence="4">Carbohydrate-binding-like protein</fullName>
    </recommendedName>
</protein>
<dbReference type="PANTHER" id="PTHR36578">
    <property type="entry name" value="CHROMOSOME 15, WHOLE GENOME SHOTGUN SEQUENCE"/>
    <property type="match status" value="1"/>
</dbReference>
<organism evidence="2 3">
    <name type="scientific">Sphaceloma murrayae</name>
    <dbReference type="NCBI Taxonomy" id="2082308"/>
    <lineage>
        <taxon>Eukaryota</taxon>
        <taxon>Fungi</taxon>
        <taxon>Dikarya</taxon>
        <taxon>Ascomycota</taxon>
        <taxon>Pezizomycotina</taxon>
        <taxon>Dothideomycetes</taxon>
        <taxon>Dothideomycetidae</taxon>
        <taxon>Myriangiales</taxon>
        <taxon>Elsinoaceae</taxon>
        <taxon>Sphaceloma</taxon>
    </lineage>
</organism>
<reference evidence="2 3" key="1">
    <citation type="submission" date="2017-06" db="EMBL/GenBank/DDBJ databases">
        <title>Draft genome sequence of a variant of Elsinoe murrayae.</title>
        <authorList>
            <person name="Cheng Q."/>
        </authorList>
    </citation>
    <scope>NUCLEOTIDE SEQUENCE [LARGE SCALE GENOMIC DNA]</scope>
    <source>
        <strain evidence="2 3">CQ-2017a</strain>
    </source>
</reference>
<evidence type="ECO:0000313" key="3">
    <source>
        <dbReference type="Proteomes" id="UP000243797"/>
    </source>
</evidence>
<proteinExistence type="predicted"/>
<dbReference type="EMBL" id="NKHZ01000001">
    <property type="protein sequence ID" value="PNS21939.1"/>
    <property type="molecule type" value="Genomic_DNA"/>
</dbReference>
<dbReference type="AlphaFoldDB" id="A0A2K1R3T0"/>
<keyword evidence="1" id="KW-0732">Signal</keyword>
<evidence type="ECO:0000313" key="2">
    <source>
        <dbReference type="EMBL" id="PNS21939.1"/>
    </source>
</evidence>
<feature type="chain" id="PRO_5014317655" description="Carbohydrate-binding-like protein" evidence="1">
    <location>
        <begin position="19"/>
        <end position="510"/>
    </location>
</feature>
<dbReference type="PANTHER" id="PTHR36578:SF2">
    <property type="entry name" value="PA14 DOMAIN-CONTAINING PROTEIN"/>
    <property type="match status" value="1"/>
</dbReference>
<feature type="signal peptide" evidence="1">
    <location>
        <begin position="1"/>
        <end position="18"/>
    </location>
</feature>
<evidence type="ECO:0000256" key="1">
    <source>
        <dbReference type="SAM" id="SignalP"/>
    </source>
</evidence>
<dbReference type="InParanoid" id="A0A2K1R3T0"/>
<comment type="caution">
    <text evidence="2">The sequence shown here is derived from an EMBL/GenBank/DDBJ whole genome shotgun (WGS) entry which is preliminary data.</text>
</comment>
<dbReference type="STRING" id="2082308.A0A2K1R3T0"/>
<name>A0A2K1R3T0_9PEZI</name>
<evidence type="ECO:0008006" key="4">
    <source>
        <dbReference type="Google" id="ProtNLM"/>
    </source>
</evidence>
<gene>
    <name evidence="2" type="ORF">CAC42_537</name>
</gene>